<dbReference type="InterPro" id="IPR051556">
    <property type="entry name" value="N-term/lysine_N-AcTrnsfr"/>
</dbReference>
<dbReference type="InterPro" id="IPR000182">
    <property type="entry name" value="GNAT_dom"/>
</dbReference>
<dbReference type="OrthoDB" id="1912023at2759"/>
<gene>
    <name evidence="2" type="ORF">ZOSMA_117G00300</name>
</gene>
<dbReference type="SUPFAM" id="SSF55729">
    <property type="entry name" value="Acyl-CoA N-acyltransferases (Nat)"/>
    <property type="match status" value="1"/>
</dbReference>
<dbReference type="OMA" id="LPIHEHH"/>
<dbReference type="STRING" id="29655.A0A0K9Q3Y4"/>
<reference evidence="3" key="1">
    <citation type="journal article" date="2016" name="Nature">
        <title>The genome of the seagrass Zostera marina reveals angiosperm adaptation to the sea.</title>
        <authorList>
            <person name="Olsen J.L."/>
            <person name="Rouze P."/>
            <person name="Verhelst B."/>
            <person name="Lin Y.-C."/>
            <person name="Bayer T."/>
            <person name="Collen J."/>
            <person name="Dattolo E."/>
            <person name="De Paoli E."/>
            <person name="Dittami S."/>
            <person name="Maumus F."/>
            <person name="Michel G."/>
            <person name="Kersting A."/>
            <person name="Lauritano C."/>
            <person name="Lohaus R."/>
            <person name="Toepel M."/>
            <person name="Tonon T."/>
            <person name="Vanneste K."/>
            <person name="Amirebrahimi M."/>
            <person name="Brakel J."/>
            <person name="Bostroem C."/>
            <person name="Chovatia M."/>
            <person name="Grimwood J."/>
            <person name="Jenkins J.W."/>
            <person name="Jueterbock A."/>
            <person name="Mraz A."/>
            <person name="Stam W.T."/>
            <person name="Tice H."/>
            <person name="Bornberg-Bauer E."/>
            <person name="Green P.J."/>
            <person name="Pearson G.A."/>
            <person name="Procaccini G."/>
            <person name="Duarte C.M."/>
            <person name="Schmutz J."/>
            <person name="Reusch T.B.H."/>
            <person name="Van de Peer Y."/>
        </authorList>
    </citation>
    <scope>NUCLEOTIDE SEQUENCE [LARGE SCALE GENOMIC DNA]</scope>
    <source>
        <strain evidence="3">cv. Finnish</strain>
    </source>
</reference>
<proteinExistence type="predicted"/>
<sequence>MMLPLPSRTFSVRSNILERSGIVPDERWVLLSPTVARVCQFQKRKLPLYPRRMIGICCSSSSSSSPSSSTGVTGYADNKDTVGYYLASEFGWGVRRMLQIGEEMRSVAYIQAEAFHVPVFLFDDFFFQFFQAEVLSALIYKIRNSEPDRYACLVAEAMEDASSNLASTPVQGHIGVVDIMVQRDADVLRQLQGAEEFLYVSGIAVLKDYRRRKVGSVLLKACDAVSKEWGFKHLALRAYEDDMAARKLYDNSGYQVVSVDPNWMAWIGKRRRVLMIKSLPSL</sequence>
<keyword evidence="2" id="KW-0808">Transferase</keyword>
<evidence type="ECO:0000259" key="1">
    <source>
        <dbReference type="PROSITE" id="PS51186"/>
    </source>
</evidence>
<dbReference type="Gene3D" id="3.40.630.30">
    <property type="match status" value="1"/>
</dbReference>
<dbReference type="CDD" id="cd04301">
    <property type="entry name" value="NAT_SF"/>
    <property type="match status" value="1"/>
</dbReference>
<dbReference type="EMBL" id="LFYR01000192">
    <property type="protein sequence ID" value="KMZ75212.1"/>
    <property type="molecule type" value="Genomic_DNA"/>
</dbReference>
<dbReference type="InterPro" id="IPR016181">
    <property type="entry name" value="Acyl_CoA_acyltransferase"/>
</dbReference>
<dbReference type="Pfam" id="PF00583">
    <property type="entry name" value="Acetyltransf_1"/>
    <property type="match status" value="1"/>
</dbReference>
<dbReference type="PANTHER" id="PTHR42919">
    <property type="entry name" value="N-ALPHA-ACETYLTRANSFERASE"/>
    <property type="match status" value="1"/>
</dbReference>
<dbReference type="Proteomes" id="UP000036987">
    <property type="component" value="Unassembled WGS sequence"/>
</dbReference>
<keyword evidence="2" id="KW-0012">Acyltransferase</keyword>
<comment type="caution">
    <text evidence="2">The sequence shown here is derived from an EMBL/GenBank/DDBJ whole genome shotgun (WGS) entry which is preliminary data.</text>
</comment>
<dbReference type="AlphaFoldDB" id="A0A0K9Q3Y4"/>
<evidence type="ECO:0000313" key="3">
    <source>
        <dbReference type="Proteomes" id="UP000036987"/>
    </source>
</evidence>
<dbReference type="PANTHER" id="PTHR42919:SF20">
    <property type="entry name" value="GCN5-RELATED N-ACETYLTRANSFERASE 10, CHLOROPLASTIC"/>
    <property type="match status" value="1"/>
</dbReference>
<dbReference type="GO" id="GO:0007064">
    <property type="term" value="P:mitotic sister chromatid cohesion"/>
    <property type="evidence" value="ECO:0000318"/>
    <property type="project" value="GO_Central"/>
</dbReference>
<protein>
    <submittedName>
        <fullName evidence="2">Acyl-CoA N-acyltransferases (NAT) superfamily protein</fullName>
    </submittedName>
</protein>
<feature type="domain" description="N-acetyltransferase" evidence="1">
    <location>
        <begin position="137"/>
        <end position="280"/>
    </location>
</feature>
<keyword evidence="3" id="KW-1185">Reference proteome</keyword>
<dbReference type="GO" id="GO:0008080">
    <property type="term" value="F:N-acetyltransferase activity"/>
    <property type="evidence" value="ECO:0000318"/>
    <property type="project" value="GO_Central"/>
</dbReference>
<accession>A0A0K9Q3Y4</accession>
<name>A0A0K9Q3Y4_ZOSMR</name>
<dbReference type="GO" id="GO:0031415">
    <property type="term" value="C:NatA complex"/>
    <property type="evidence" value="ECO:0000318"/>
    <property type="project" value="GO_Central"/>
</dbReference>
<evidence type="ECO:0000313" key="2">
    <source>
        <dbReference type="EMBL" id="KMZ75212.1"/>
    </source>
</evidence>
<dbReference type="PROSITE" id="PS51186">
    <property type="entry name" value="GNAT"/>
    <property type="match status" value="1"/>
</dbReference>
<organism evidence="2 3">
    <name type="scientific">Zostera marina</name>
    <name type="common">Eelgrass</name>
    <dbReference type="NCBI Taxonomy" id="29655"/>
    <lineage>
        <taxon>Eukaryota</taxon>
        <taxon>Viridiplantae</taxon>
        <taxon>Streptophyta</taxon>
        <taxon>Embryophyta</taxon>
        <taxon>Tracheophyta</taxon>
        <taxon>Spermatophyta</taxon>
        <taxon>Magnoliopsida</taxon>
        <taxon>Liliopsida</taxon>
        <taxon>Zosteraceae</taxon>
        <taxon>Zostera</taxon>
    </lineage>
</organism>